<sequence>LIDAPNKVPHQQRVYQAAYRAHTRIWRISPRSNIMLTPYFALMWGTFGACMYGMGRQVCGYKTWFGKN</sequence>
<comment type="caution">
    <text evidence="6">The sequence shown here is derived from an EMBL/GenBank/DDBJ whole genome shotgun (WGS) entry which is preliminary data.</text>
</comment>
<evidence type="ECO:0000256" key="3">
    <source>
        <dbReference type="ARBA" id="ARBA00023128"/>
    </source>
</evidence>
<dbReference type="Proteomes" id="UP001172159">
    <property type="component" value="Unassembled WGS sequence"/>
</dbReference>
<evidence type="ECO:0000256" key="4">
    <source>
        <dbReference type="ARBA" id="ARBA00023136"/>
    </source>
</evidence>
<dbReference type="AlphaFoldDB" id="A0AA40EFH9"/>
<keyword evidence="4 5" id="KW-0472">Membrane</keyword>
<name>A0AA40EFH9_9PEZI</name>
<protein>
    <submittedName>
        <fullName evidence="6">Uncharacterized protein</fullName>
    </submittedName>
</protein>
<dbReference type="InterPro" id="IPR039297">
    <property type="entry name" value="COX7a"/>
</dbReference>
<keyword evidence="3" id="KW-0496">Mitochondrion</keyword>
<evidence type="ECO:0000256" key="2">
    <source>
        <dbReference type="ARBA" id="ARBA00022792"/>
    </source>
</evidence>
<gene>
    <name evidence="6" type="ORF">B0T21DRAFT_284217</name>
</gene>
<evidence type="ECO:0000313" key="7">
    <source>
        <dbReference type="Proteomes" id="UP001172159"/>
    </source>
</evidence>
<proteinExistence type="predicted"/>
<evidence type="ECO:0000256" key="1">
    <source>
        <dbReference type="ARBA" id="ARBA00004273"/>
    </source>
</evidence>
<dbReference type="Pfam" id="PF02238">
    <property type="entry name" value="COX7a"/>
    <property type="match status" value="1"/>
</dbReference>
<accession>A0AA40EFH9</accession>
<dbReference type="GO" id="GO:0005743">
    <property type="term" value="C:mitochondrial inner membrane"/>
    <property type="evidence" value="ECO:0007669"/>
    <property type="project" value="UniProtKB-SubCell"/>
</dbReference>
<reference evidence="6" key="1">
    <citation type="submission" date="2023-06" db="EMBL/GenBank/DDBJ databases">
        <title>Genome-scale phylogeny and comparative genomics of the fungal order Sordariales.</title>
        <authorList>
            <consortium name="Lawrence Berkeley National Laboratory"/>
            <person name="Hensen N."/>
            <person name="Bonometti L."/>
            <person name="Westerberg I."/>
            <person name="Brannstrom I.O."/>
            <person name="Guillou S."/>
            <person name="Cros-Aarteil S."/>
            <person name="Calhoun S."/>
            <person name="Haridas S."/>
            <person name="Kuo A."/>
            <person name="Mondo S."/>
            <person name="Pangilinan J."/>
            <person name="Riley R."/>
            <person name="Labutti K."/>
            <person name="Andreopoulos B."/>
            <person name="Lipzen A."/>
            <person name="Chen C."/>
            <person name="Yanf M."/>
            <person name="Daum C."/>
            <person name="Ng V."/>
            <person name="Clum A."/>
            <person name="Steindorff A."/>
            <person name="Ohm R."/>
            <person name="Martin F."/>
            <person name="Silar P."/>
            <person name="Natvig D."/>
            <person name="Lalanne C."/>
            <person name="Gautier V."/>
            <person name="Ament-Velasquez S.L."/>
            <person name="Kruys A."/>
            <person name="Hutchinson M.I."/>
            <person name="Powell A.J."/>
            <person name="Barry K."/>
            <person name="Miller A.N."/>
            <person name="Grigoriev I.V."/>
            <person name="Debuchy R."/>
            <person name="Gladieux P."/>
            <person name="Thoren M.H."/>
            <person name="Johannesson H."/>
        </authorList>
    </citation>
    <scope>NUCLEOTIDE SEQUENCE</scope>
    <source>
        <strain evidence="6">CBS 540.89</strain>
    </source>
</reference>
<keyword evidence="5" id="KW-1133">Transmembrane helix</keyword>
<organism evidence="6 7">
    <name type="scientific">Apiosordaria backusii</name>
    <dbReference type="NCBI Taxonomy" id="314023"/>
    <lineage>
        <taxon>Eukaryota</taxon>
        <taxon>Fungi</taxon>
        <taxon>Dikarya</taxon>
        <taxon>Ascomycota</taxon>
        <taxon>Pezizomycotina</taxon>
        <taxon>Sordariomycetes</taxon>
        <taxon>Sordariomycetidae</taxon>
        <taxon>Sordariales</taxon>
        <taxon>Lasiosphaeriaceae</taxon>
        <taxon>Apiosordaria</taxon>
    </lineage>
</organism>
<feature type="transmembrane region" description="Helical" evidence="5">
    <location>
        <begin position="34"/>
        <end position="54"/>
    </location>
</feature>
<evidence type="ECO:0000313" key="6">
    <source>
        <dbReference type="EMBL" id="KAK0739669.1"/>
    </source>
</evidence>
<keyword evidence="7" id="KW-1185">Reference proteome</keyword>
<keyword evidence="2" id="KW-0999">Mitochondrion inner membrane</keyword>
<keyword evidence="5" id="KW-0812">Transmembrane</keyword>
<comment type="subcellular location">
    <subcellularLocation>
        <location evidence="1">Mitochondrion inner membrane</location>
    </subcellularLocation>
</comment>
<evidence type="ECO:0000256" key="5">
    <source>
        <dbReference type="SAM" id="Phobius"/>
    </source>
</evidence>
<feature type="non-terminal residue" evidence="6">
    <location>
        <position position="1"/>
    </location>
</feature>
<dbReference type="EMBL" id="JAUKTV010000004">
    <property type="protein sequence ID" value="KAK0739669.1"/>
    <property type="molecule type" value="Genomic_DNA"/>
</dbReference>